<dbReference type="EMBL" id="VOOS01000003">
    <property type="protein sequence ID" value="TXB65153.1"/>
    <property type="molecule type" value="Genomic_DNA"/>
</dbReference>
<accession>A0A5C6RSB5</accession>
<dbReference type="RefSeq" id="WP_147099934.1">
    <property type="nucleotide sequence ID" value="NZ_VOOS01000003.1"/>
</dbReference>
<dbReference type="InterPro" id="IPR011611">
    <property type="entry name" value="PfkB_dom"/>
</dbReference>
<dbReference type="InterPro" id="IPR002139">
    <property type="entry name" value="Ribo/fructo_kinase"/>
</dbReference>
<evidence type="ECO:0000256" key="1">
    <source>
        <dbReference type="ARBA" id="ARBA00010688"/>
    </source>
</evidence>
<evidence type="ECO:0000256" key="3">
    <source>
        <dbReference type="ARBA" id="ARBA00022777"/>
    </source>
</evidence>
<comment type="caution">
    <text evidence="6">The sequence shown here is derived from an EMBL/GenBank/DDBJ whole genome shotgun (WGS) entry which is preliminary data.</text>
</comment>
<dbReference type="CDD" id="cd01168">
    <property type="entry name" value="adenosine_kinase"/>
    <property type="match status" value="1"/>
</dbReference>
<keyword evidence="2 4" id="KW-0808">Transferase</keyword>
<dbReference type="InterPro" id="IPR029056">
    <property type="entry name" value="Ribokinase-like"/>
</dbReference>
<sequence>MSKKYNVYGIGNALVDIVTEVEDQFLTDHNIEKGLMTLVDEEHQTRVSNAINLNNSNKQCGGSAANTIIAVSQFGGSSYYSCKVANDELGNFYKKDLKDNGVDSNIHAEELEAGITGKCLVMTTNDASRTMNTFLGITSNYSISEINEAALKDSQYLYIEGYLVTSENGQEAMKHAKKLAEQNGVQTALTFSDPSMVKYFKEPMESVIGASVDLLFCNEEEAMLYTGKDNLPEAREELKKSAKRFVITLGKNGAMIFDGDTFIDIEPYNVQAIDTNGAGDLFAGAFLYGITNGKSFADSGKLASLASSKVVTQFGPRLEWHQAKDILTKLHQV</sequence>
<evidence type="ECO:0000259" key="5">
    <source>
        <dbReference type="Pfam" id="PF00294"/>
    </source>
</evidence>
<keyword evidence="3 4" id="KW-0418">Kinase</keyword>
<dbReference type="Proteomes" id="UP000321721">
    <property type="component" value="Unassembled WGS sequence"/>
</dbReference>
<dbReference type="PANTHER" id="PTHR43320">
    <property type="entry name" value="SUGAR KINASE"/>
    <property type="match status" value="1"/>
</dbReference>
<dbReference type="Pfam" id="PF00294">
    <property type="entry name" value="PfkB"/>
    <property type="match status" value="1"/>
</dbReference>
<dbReference type="SUPFAM" id="SSF53613">
    <property type="entry name" value="Ribokinase-like"/>
    <property type="match status" value="1"/>
</dbReference>
<organism evidence="6 7">
    <name type="scientific">Vicingus serpentipes</name>
    <dbReference type="NCBI Taxonomy" id="1926625"/>
    <lineage>
        <taxon>Bacteria</taxon>
        <taxon>Pseudomonadati</taxon>
        <taxon>Bacteroidota</taxon>
        <taxon>Flavobacteriia</taxon>
        <taxon>Flavobacteriales</taxon>
        <taxon>Vicingaceae</taxon>
        <taxon>Vicingus</taxon>
    </lineage>
</organism>
<dbReference type="GO" id="GO:0016301">
    <property type="term" value="F:kinase activity"/>
    <property type="evidence" value="ECO:0007669"/>
    <property type="project" value="UniProtKB-KW"/>
</dbReference>
<dbReference type="PRINTS" id="PR00990">
    <property type="entry name" value="RIBOKINASE"/>
</dbReference>
<dbReference type="Gene3D" id="3.30.1110.10">
    <property type="match status" value="1"/>
</dbReference>
<dbReference type="Gene3D" id="3.40.1190.20">
    <property type="match status" value="1"/>
</dbReference>
<dbReference type="InterPro" id="IPR052700">
    <property type="entry name" value="Carb_kinase_PfkB-like"/>
</dbReference>
<protein>
    <submittedName>
        <fullName evidence="6">Adenosine kinase</fullName>
    </submittedName>
</protein>
<keyword evidence="7" id="KW-1185">Reference proteome</keyword>
<gene>
    <name evidence="6" type="ORF">FRY74_06930</name>
</gene>
<reference evidence="6 7" key="1">
    <citation type="submission" date="2019-08" db="EMBL/GenBank/DDBJ databases">
        <title>Genome of Vicingus serpentipes NCIMB 15042.</title>
        <authorList>
            <person name="Bowman J.P."/>
        </authorList>
    </citation>
    <scope>NUCLEOTIDE SEQUENCE [LARGE SCALE GENOMIC DNA]</scope>
    <source>
        <strain evidence="6 7">NCIMB 15042</strain>
    </source>
</reference>
<name>A0A5C6RSB5_9FLAO</name>
<dbReference type="PROSITE" id="PS00584">
    <property type="entry name" value="PFKB_KINASES_2"/>
    <property type="match status" value="1"/>
</dbReference>
<evidence type="ECO:0000313" key="6">
    <source>
        <dbReference type="EMBL" id="TXB65153.1"/>
    </source>
</evidence>
<evidence type="ECO:0000256" key="4">
    <source>
        <dbReference type="RuleBase" id="RU003704"/>
    </source>
</evidence>
<dbReference type="AlphaFoldDB" id="A0A5C6RSB5"/>
<evidence type="ECO:0000313" key="7">
    <source>
        <dbReference type="Proteomes" id="UP000321721"/>
    </source>
</evidence>
<evidence type="ECO:0000256" key="2">
    <source>
        <dbReference type="ARBA" id="ARBA00022679"/>
    </source>
</evidence>
<dbReference type="OrthoDB" id="9813569at2"/>
<dbReference type="InterPro" id="IPR002173">
    <property type="entry name" value="Carboh/pur_kinase_PfkB_CS"/>
</dbReference>
<proteinExistence type="inferred from homology"/>
<comment type="similarity">
    <text evidence="1 4">Belongs to the carbohydrate kinase PfkB family.</text>
</comment>
<dbReference type="PANTHER" id="PTHR43320:SF3">
    <property type="entry name" value="CARBOHYDRATE KINASE PFKB DOMAIN-CONTAINING PROTEIN"/>
    <property type="match status" value="1"/>
</dbReference>
<feature type="domain" description="Carbohydrate kinase PfkB" evidence="5">
    <location>
        <begin position="52"/>
        <end position="318"/>
    </location>
</feature>